<keyword evidence="3 12" id="KW-0813">Transport</keyword>
<dbReference type="InterPro" id="IPR001873">
    <property type="entry name" value="ENaC"/>
</dbReference>
<evidence type="ECO:0000256" key="3">
    <source>
        <dbReference type="ARBA" id="ARBA00022448"/>
    </source>
</evidence>
<dbReference type="OrthoDB" id="6021021at2759"/>
<protein>
    <submittedName>
        <fullName evidence="14">ASC domain containing protein</fullName>
    </submittedName>
</protein>
<evidence type="ECO:0000256" key="12">
    <source>
        <dbReference type="RuleBase" id="RU000679"/>
    </source>
</evidence>
<keyword evidence="13" id="KW-0732">Signal</keyword>
<evidence type="ECO:0000313" key="14">
    <source>
        <dbReference type="EMBL" id="RZC36741.1"/>
    </source>
</evidence>
<name>A0A482VUW5_ASBVE</name>
<evidence type="ECO:0000256" key="7">
    <source>
        <dbReference type="ARBA" id="ARBA00023053"/>
    </source>
</evidence>
<dbReference type="GO" id="GO:0015280">
    <property type="term" value="F:ligand-gated sodium channel activity"/>
    <property type="evidence" value="ECO:0007669"/>
    <property type="project" value="TreeGrafter"/>
</dbReference>
<keyword evidence="9" id="KW-0472">Membrane</keyword>
<evidence type="ECO:0000256" key="8">
    <source>
        <dbReference type="ARBA" id="ARBA00023065"/>
    </source>
</evidence>
<dbReference type="EMBL" id="QDEB01059284">
    <property type="protein sequence ID" value="RZC36741.1"/>
    <property type="molecule type" value="Genomic_DNA"/>
</dbReference>
<evidence type="ECO:0000313" key="15">
    <source>
        <dbReference type="Proteomes" id="UP000292052"/>
    </source>
</evidence>
<dbReference type="PANTHER" id="PTHR11690:SF288">
    <property type="entry name" value="AMILORIDE-SENSITIVE NA+ CHANNEL-RELATED"/>
    <property type="match status" value="1"/>
</dbReference>
<feature type="signal peptide" evidence="13">
    <location>
        <begin position="1"/>
        <end position="17"/>
    </location>
</feature>
<evidence type="ECO:0000256" key="6">
    <source>
        <dbReference type="ARBA" id="ARBA00022989"/>
    </source>
</evidence>
<evidence type="ECO:0000256" key="2">
    <source>
        <dbReference type="ARBA" id="ARBA00007193"/>
    </source>
</evidence>
<dbReference type="Gene3D" id="1.10.287.820">
    <property type="entry name" value="Acid-sensing ion channel domain"/>
    <property type="match status" value="1"/>
</dbReference>
<feature type="non-terminal residue" evidence="14">
    <location>
        <position position="317"/>
    </location>
</feature>
<comment type="subcellular location">
    <subcellularLocation>
        <location evidence="1">Membrane</location>
        <topology evidence="1">Multi-pass membrane protein</topology>
    </subcellularLocation>
</comment>
<evidence type="ECO:0000256" key="9">
    <source>
        <dbReference type="ARBA" id="ARBA00023136"/>
    </source>
</evidence>
<dbReference type="GO" id="GO:0005886">
    <property type="term" value="C:plasma membrane"/>
    <property type="evidence" value="ECO:0007669"/>
    <property type="project" value="TreeGrafter"/>
</dbReference>
<comment type="similarity">
    <text evidence="2 12">Belongs to the amiloride-sensitive sodium channel (TC 1.A.6) family.</text>
</comment>
<dbReference type="InterPro" id="IPR020903">
    <property type="entry name" value="ENaC_CS"/>
</dbReference>
<evidence type="ECO:0000256" key="13">
    <source>
        <dbReference type="SAM" id="SignalP"/>
    </source>
</evidence>
<dbReference type="Pfam" id="PF00858">
    <property type="entry name" value="ASC"/>
    <property type="match status" value="2"/>
</dbReference>
<organism evidence="14 15">
    <name type="scientific">Asbolus verrucosus</name>
    <name type="common">Desert ironclad beetle</name>
    <dbReference type="NCBI Taxonomy" id="1661398"/>
    <lineage>
        <taxon>Eukaryota</taxon>
        <taxon>Metazoa</taxon>
        <taxon>Ecdysozoa</taxon>
        <taxon>Arthropoda</taxon>
        <taxon>Hexapoda</taxon>
        <taxon>Insecta</taxon>
        <taxon>Pterygota</taxon>
        <taxon>Neoptera</taxon>
        <taxon>Endopterygota</taxon>
        <taxon>Coleoptera</taxon>
        <taxon>Polyphaga</taxon>
        <taxon>Cucujiformia</taxon>
        <taxon>Tenebrionidae</taxon>
        <taxon>Pimeliinae</taxon>
        <taxon>Asbolus</taxon>
    </lineage>
</organism>
<gene>
    <name evidence="14" type="ORF">BDFB_013401</name>
</gene>
<evidence type="ECO:0000256" key="4">
    <source>
        <dbReference type="ARBA" id="ARBA00022461"/>
    </source>
</evidence>
<keyword evidence="10 12" id="KW-0739">Sodium transport</keyword>
<keyword evidence="7" id="KW-0915">Sodium</keyword>
<dbReference type="AlphaFoldDB" id="A0A482VUW5"/>
<reference evidence="14 15" key="1">
    <citation type="submission" date="2017-03" db="EMBL/GenBank/DDBJ databases">
        <title>Genome of the blue death feigning beetle - Asbolus verrucosus.</title>
        <authorList>
            <person name="Rider S.D."/>
        </authorList>
    </citation>
    <scope>NUCLEOTIDE SEQUENCE [LARGE SCALE GENOMIC DNA]</scope>
    <source>
        <strain evidence="14">Butters</strain>
        <tissue evidence="14">Head and leg muscle</tissue>
    </source>
</reference>
<feature type="chain" id="PRO_5019858377" evidence="13">
    <location>
        <begin position="18"/>
        <end position="317"/>
    </location>
</feature>
<keyword evidence="6" id="KW-1133">Transmembrane helix</keyword>
<accession>A0A482VUW5</accession>
<keyword evidence="8 12" id="KW-0406">Ion transport</keyword>
<comment type="caution">
    <text evidence="14">The sequence shown here is derived from an EMBL/GenBank/DDBJ whole genome shotgun (WGS) entry which is preliminary data.</text>
</comment>
<dbReference type="PROSITE" id="PS01206">
    <property type="entry name" value="ASC"/>
    <property type="match status" value="1"/>
</dbReference>
<dbReference type="PANTHER" id="PTHR11690">
    <property type="entry name" value="AMILORIDE-SENSITIVE SODIUM CHANNEL-RELATED"/>
    <property type="match status" value="1"/>
</dbReference>
<sequence length="317" mass="36258">IWWFIVFCICLSACVLSIYEVYKKWEQSPVIVSLANRGTPVNAIPFPAVTICPESKIAGEDKFNYSNILWKRENQIPLTQQDIHYQDFHKSDNATNWSLEGGYTSDAGYPRRTFSAAVSKGLRFNIFLPDDDLDLACISPVRGYKILVHAPTDIPLLGEEYIRVPLSQSVVVAIQPYMITTSSSIKKYSPKKRGCYFQEERYLKYFQTYTAESCKLECLTNFTLEFCGCVHFFMPRENDTKICGSANITCMEKVDSTSAVYTDEDCDCLPRCSDLNYEVSITYYMTSLTFYFQSDDFITSQRNEFYGPTDFLANFGG</sequence>
<feature type="non-terminal residue" evidence="14">
    <location>
        <position position="1"/>
    </location>
</feature>
<evidence type="ECO:0000256" key="11">
    <source>
        <dbReference type="ARBA" id="ARBA00023303"/>
    </source>
</evidence>
<dbReference type="Proteomes" id="UP000292052">
    <property type="component" value="Unassembled WGS sequence"/>
</dbReference>
<evidence type="ECO:0000256" key="10">
    <source>
        <dbReference type="ARBA" id="ARBA00023201"/>
    </source>
</evidence>
<proteinExistence type="inferred from homology"/>
<evidence type="ECO:0000256" key="1">
    <source>
        <dbReference type="ARBA" id="ARBA00004141"/>
    </source>
</evidence>
<keyword evidence="4 12" id="KW-0894">Sodium channel</keyword>
<keyword evidence="5 12" id="KW-0812">Transmembrane</keyword>
<evidence type="ECO:0000256" key="5">
    <source>
        <dbReference type="ARBA" id="ARBA00022692"/>
    </source>
</evidence>
<keyword evidence="11 12" id="KW-0407">Ion channel</keyword>
<keyword evidence="15" id="KW-1185">Reference proteome</keyword>